<proteinExistence type="predicted"/>
<dbReference type="EMBL" id="CAFBRY010000002">
    <property type="protein sequence ID" value="CAB5134992.1"/>
    <property type="molecule type" value="Genomic_DNA"/>
</dbReference>
<name>A0A6J6S3I4_9ZZZZ</name>
<dbReference type="GO" id="GO:0006281">
    <property type="term" value="P:DNA repair"/>
    <property type="evidence" value="ECO:0007669"/>
    <property type="project" value="TreeGrafter"/>
</dbReference>
<evidence type="ECO:0000313" key="1">
    <source>
        <dbReference type="EMBL" id="CAB4335056.1"/>
    </source>
</evidence>
<dbReference type="Pfam" id="PF13419">
    <property type="entry name" value="HAD_2"/>
    <property type="match status" value="1"/>
</dbReference>
<accession>A0A6J6S3I4</accession>
<dbReference type="GO" id="GO:0008967">
    <property type="term" value="F:phosphoglycolate phosphatase activity"/>
    <property type="evidence" value="ECO:0007669"/>
    <property type="project" value="TreeGrafter"/>
</dbReference>
<dbReference type="Gene3D" id="3.40.50.1000">
    <property type="entry name" value="HAD superfamily/HAD-like"/>
    <property type="match status" value="1"/>
</dbReference>
<dbReference type="SFLD" id="SFLDG01129">
    <property type="entry name" value="C1.5:_HAD__Beta-PGM__Phosphata"/>
    <property type="match status" value="1"/>
</dbReference>
<gene>
    <name evidence="2" type="ORF">UFOPK2731_00713</name>
    <name evidence="3" type="ORF">UFOPK3161_00263</name>
    <name evidence="1" type="ORF">UFOPK3962_00518</name>
    <name evidence="4" type="ORF">UFOPK4427_00113</name>
</gene>
<dbReference type="InterPro" id="IPR036412">
    <property type="entry name" value="HAD-like_sf"/>
</dbReference>
<dbReference type="InterPro" id="IPR041492">
    <property type="entry name" value="HAD_2"/>
</dbReference>
<organism evidence="2">
    <name type="scientific">freshwater metagenome</name>
    <dbReference type="NCBI Taxonomy" id="449393"/>
    <lineage>
        <taxon>unclassified sequences</taxon>
        <taxon>metagenomes</taxon>
        <taxon>ecological metagenomes</taxon>
    </lineage>
</organism>
<dbReference type="AlphaFoldDB" id="A0A6J6S3I4"/>
<dbReference type="EMBL" id="CAESAH010000009">
    <property type="protein sequence ID" value="CAB4335056.1"/>
    <property type="molecule type" value="Genomic_DNA"/>
</dbReference>
<sequence>MKKYCLLWDIDGTLLETHGAGVLPLENAIEREFGVSVKLERGEYSGYTDFEIISALTMTSLDDSSYLLKYESALTSYATALEIALSKSRATALGNIREVLMGLKSLGKWESYIGTGNYEGAATHKLKSAGLIEFFPQNHLFGATSSRMKRPEIIRFARTALANDFEPIVIGDAPADIHAAKLNNLKVIATPTGHHSYEELNSLVPGMVLSTSWSLQDLLEKLTMVRSNDD</sequence>
<dbReference type="InterPro" id="IPR023198">
    <property type="entry name" value="PGP-like_dom2"/>
</dbReference>
<dbReference type="EMBL" id="CAFABC010000003">
    <property type="protein sequence ID" value="CAB4816712.1"/>
    <property type="molecule type" value="Genomic_DNA"/>
</dbReference>
<dbReference type="PANTHER" id="PTHR43434">
    <property type="entry name" value="PHOSPHOGLYCOLATE PHOSPHATASE"/>
    <property type="match status" value="1"/>
</dbReference>
<dbReference type="PANTHER" id="PTHR43434:SF1">
    <property type="entry name" value="PHOSPHOGLYCOLATE PHOSPHATASE"/>
    <property type="match status" value="1"/>
</dbReference>
<protein>
    <submittedName>
        <fullName evidence="2">Unannotated protein</fullName>
    </submittedName>
</protein>
<dbReference type="InterPro" id="IPR050155">
    <property type="entry name" value="HAD-like_hydrolase_sf"/>
</dbReference>
<reference evidence="2" key="1">
    <citation type="submission" date="2020-05" db="EMBL/GenBank/DDBJ databases">
        <authorList>
            <person name="Chiriac C."/>
            <person name="Salcher M."/>
            <person name="Ghai R."/>
            <person name="Kavagutti S V."/>
        </authorList>
    </citation>
    <scope>NUCLEOTIDE SEQUENCE</scope>
</reference>
<dbReference type="SFLD" id="SFLDS00003">
    <property type="entry name" value="Haloacid_Dehalogenase"/>
    <property type="match status" value="1"/>
</dbReference>
<evidence type="ECO:0000313" key="2">
    <source>
        <dbReference type="EMBL" id="CAB4729273.1"/>
    </source>
</evidence>
<dbReference type="EMBL" id="CAEZYO010000016">
    <property type="protein sequence ID" value="CAB4729273.1"/>
    <property type="molecule type" value="Genomic_DNA"/>
</dbReference>
<dbReference type="SUPFAM" id="SSF56784">
    <property type="entry name" value="HAD-like"/>
    <property type="match status" value="1"/>
</dbReference>
<dbReference type="InterPro" id="IPR023214">
    <property type="entry name" value="HAD_sf"/>
</dbReference>
<evidence type="ECO:0000313" key="4">
    <source>
        <dbReference type="EMBL" id="CAB5134992.1"/>
    </source>
</evidence>
<dbReference type="Gene3D" id="1.10.150.240">
    <property type="entry name" value="Putative phosphatase, domain 2"/>
    <property type="match status" value="1"/>
</dbReference>
<evidence type="ECO:0000313" key="3">
    <source>
        <dbReference type="EMBL" id="CAB4816712.1"/>
    </source>
</evidence>